<feature type="signal peptide" evidence="1">
    <location>
        <begin position="1"/>
        <end position="29"/>
    </location>
</feature>
<gene>
    <name evidence="2" type="ORF">Q8A64_18330</name>
</gene>
<protein>
    <submittedName>
        <fullName evidence="2">DUF2946 domain-containing protein</fullName>
    </submittedName>
</protein>
<evidence type="ECO:0000313" key="3">
    <source>
        <dbReference type="Proteomes" id="UP001225596"/>
    </source>
</evidence>
<feature type="chain" id="PRO_5046903891" evidence="1">
    <location>
        <begin position="30"/>
        <end position="125"/>
    </location>
</feature>
<accession>A0ABU1BTM8</accession>
<dbReference type="Proteomes" id="UP001225596">
    <property type="component" value="Unassembled WGS sequence"/>
</dbReference>
<dbReference type="RefSeq" id="WP_338438415.1">
    <property type="nucleotide sequence ID" value="NZ_JAUYVH010000022.1"/>
</dbReference>
<name>A0ABU1BTM8_9BURK</name>
<comment type="caution">
    <text evidence="2">The sequence shown here is derived from an EMBL/GenBank/DDBJ whole genome shotgun (WGS) entry which is preliminary data.</text>
</comment>
<keyword evidence="3" id="KW-1185">Reference proteome</keyword>
<organism evidence="2 3">
    <name type="scientific">Keguizhuia sedimenti</name>
    <dbReference type="NCBI Taxonomy" id="3064264"/>
    <lineage>
        <taxon>Bacteria</taxon>
        <taxon>Pseudomonadati</taxon>
        <taxon>Pseudomonadota</taxon>
        <taxon>Betaproteobacteria</taxon>
        <taxon>Burkholderiales</taxon>
        <taxon>Oxalobacteraceae</taxon>
        <taxon>Keguizhuia</taxon>
    </lineage>
</organism>
<sequence length="125" mass="13835">MSFTRKLRVVLSWAVLFAVLFNVALPTLAAMHTNADSVQFTEICTVSGIKRIALHDADEQKTNLIHDGHCQLCAVHVEASTSSVDSTALPFPARQRYVLQEQPVALPSEQLHRIRPPSQAPPFFS</sequence>
<evidence type="ECO:0000256" key="1">
    <source>
        <dbReference type="SAM" id="SignalP"/>
    </source>
</evidence>
<dbReference type="InterPro" id="IPR021333">
    <property type="entry name" value="DUF2946"/>
</dbReference>
<dbReference type="Pfam" id="PF11162">
    <property type="entry name" value="DUF2946"/>
    <property type="match status" value="1"/>
</dbReference>
<evidence type="ECO:0000313" key="2">
    <source>
        <dbReference type="EMBL" id="MDQ9172368.1"/>
    </source>
</evidence>
<keyword evidence="1" id="KW-0732">Signal</keyword>
<reference evidence="2 3" key="1">
    <citation type="submission" date="2023-08" db="EMBL/GenBank/DDBJ databases">
        <title>Oxalobacteraceae gen .nov., isolated from river sludge outside the plant.</title>
        <authorList>
            <person name="Zhao S.Y."/>
        </authorList>
    </citation>
    <scope>NUCLEOTIDE SEQUENCE [LARGE SCALE GENOMIC DNA]</scope>
    <source>
        <strain evidence="2 3">R-40</strain>
    </source>
</reference>
<proteinExistence type="predicted"/>
<dbReference type="EMBL" id="JAUYVH010000022">
    <property type="protein sequence ID" value="MDQ9172368.1"/>
    <property type="molecule type" value="Genomic_DNA"/>
</dbReference>